<dbReference type="SMART" id="SM00282">
    <property type="entry name" value="LamG"/>
    <property type="match status" value="1"/>
</dbReference>
<gene>
    <name evidence="4" type="ORF">ASIM_LOCUS16606</name>
</gene>
<dbReference type="GO" id="GO:0007155">
    <property type="term" value="P:cell adhesion"/>
    <property type="evidence" value="ECO:0007669"/>
    <property type="project" value="InterPro"/>
</dbReference>
<dbReference type="Gene3D" id="2.60.120.200">
    <property type="match status" value="2"/>
</dbReference>
<protein>
    <recommendedName>
        <fullName evidence="3">Laminin G domain-containing protein</fullName>
    </recommendedName>
</protein>
<dbReference type="InterPro" id="IPR001791">
    <property type="entry name" value="Laminin_G"/>
</dbReference>
<evidence type="ECO:0000256" key="1">
    <source>
        <dbReference type="PROSITE-ProRule" id="PRU00122"/>
    </source>
</evidence>
<dbReference type="PANTHER" id="PTHR15036">
    <property type="entry name" value="PIKACHURIN-LIKE PROTEIN"/>
    <property type="match status" value="1"/>
</dbReference>
<evidence type="ECO:0000313" key="4">
    <source>
        <dbReference type="EMBL" id="VDK58247.1"/>
    </source>
</evidence>
<dbReference type="EMBL" id="UYRR01033243">
    <property type="protein sequence ID" value="VDK58247.1"/>
    <property type="molecule type" value="Genomic_DNA"/>
</dbReference>
<keyword evidence="5" id="KW-1185">Reference proteome</keyword>
<accession>A0A3P6RGA3</accession>
<feature type="domain" description="Laminin G" evidence="3">
    <location>
        <begin position="471"/>
        <end position="662"/>
    </location>
</feature>
<evidence type="ECO:0000256" key="2">
    <source>
        <dbReference type="SAM" id="Coils"/>
    </source>
</evidence>
<dbReference type="PANTHER" id="PTHR15036:SF67">
    <property type="entry name" value="LAMININ SUBUNIT ALPHA-LIKE PROTEIN"/>
    <property type="match status" value="1"/>
</dbReference>
<reference evidence="4 5" key="1">
    <citation type="submission" date="2018-11" db="EMBL/GenBank/DDBJ databases">
        <authorList>
            <consortium name="Pathogen Informatics"/>
        </authorList>
    </citation>
    <scope>NUCLEOTIDE SEQUENCE [LARGE SCALE GENOMIC DNA]</scope>
</reference>
<feature type="coiled-coil region" evidence="2">
    <location>
        <begin position="72"/>
        <end position="99"/>
    </location>
</feature>
<comment type="caution">
    <text evidence="1">Lacks conserved residue(s) required for the propagation of feature annotation.</text>
</comment>
<dbReference type="CDD" id="cd00110">
    <property type="entry name" value="LamG"/>
    <property type="match status" value="1"/>
</dbReference>
<dbReference type="Pfam" id="PF06009">
    <property type="entry name" value="Laminin_II"/>
    <property type="match status" value="1"/>
</dbReference>
<evidence type="ECO:0000259" key="3">
    <source>
        <dbReference type="PROSITE" id="PS50025"/>
    </source>
</evidence>
<dbReference type="SUPFAM" id="SSF49899">
    <property type="entry name" value="Concanavalin A-like lectins/glucanases"/>
    <property type="match status" value="1"/>
</dbReference>
<proteinExistence type="predicted"/>
<keyword evidence="2" id="KW-0175">Coiled coil</keyword>
<dbReference type="InterPro" id="IPR050372">
    <property type="entry name" value="Neurexin-related_CASP"/>
</dbReference>
<dbReference type="InterPro" id="IPR010307">
    <property type="entry name" value="Laminin_dom_II"/>
</dbReference>
<dbReference type="OrthoDB" id="5857066at2759"/>
<dbReference type="InterPro" id="IPR013320">
    <property type="entry name" value="ConA-like_dom_sf"/>
</dbReference>
<dbReference type="Pfam" id="PF02210">
    <property type="entry name" value="Laminin_G_2"/>
    <property type="match status" value="1"/>
</dbReference>
<dbReference type="PROSITE" id="PS50025">
    <property type="entry name" value="LAM_G_DOMAIN"/>
    <property type="match status" value="1"/>
</dbReference>
<feature type="coiled-coil region" evidence="2">
    <location>
        <begin position="183"/>
        <end position="255"/>
    </location>
</feature>
<dbReference type="Proteomes" id="UP000267096">
    <property type="component" value="Unassembled WGS sequence"/>
</dbReference>
<name>A0A3P6RGA3_ANISI</name>
<sequence length="714" mass="80394">MFRKALELVKKITSHKLNDTTFENLKERLNEFRQWIEDYRDTIWDSARQDTVSANKIATVVAKRIDRFNEVASSIAEILAKSNDEIAEAEDRVITAKTEKILNIYDDAKHINETLLPALRIGIDKCQNEADKYAQLLGEYRREYVDASAKHSKELADEAQRLQGYFVDTKLAAENAIKASNSYKEIVEALKNASRAAEEAKKAAEDAYIDADPTSDTSMVNLASEAKNASIKLRMESDELSLDDLQEERDSCEDRLVTMKDFIDGAIKKKTAVGDQYQIFDDQHDRMTGLVNVAADAEERAEDAHNKAEELVAQIAEIDEETAKLKDFAGQSIRDATDSVREANDELKSAMEKVENVRAQTDSDAERIIDLGIRIDELKNKIKEAREMASRIRISVKSDETGLCRRSFISPMHPSPSNTITVKYRPAIDVPDSLIFLTRTKSKRTQASEYIALELRDRRVVAHWNIGGETRMVTNTHPVNYITIADRDTWYNIHLDRLSFDFRTRGANATLIYQSSKVANVGRRRQKRAADGEGYFAFYLYRGYLVVHLGTDASQRSKVLTLRSESTYNDGQLHSVFLSREGSLVRLRVDDREIASGTLADQAMIGTINSQIFIGGFPPSVKPPSNELPADDPLIGCVSDIYSEYKVVQIVPDAYFATIGYCAAEYVFETSQSADEPLQADEHAFERKASRLSLHITEPTLSTASDQYFYIGGI</sequence>
<evidence type="ECO:0000313" key="5">
    <source>
        <dbReference type="Proteomes" id="UP000267096"/>
    </source>
</evidence>
<organism evidence="4 5">
    <name type="scientific">Anisakis simplex</name>
    <name type="common">Herring worm</name>
    <dbReference type="NCBI Taxonomy" id="6269"/>
    <lineage>
        <taxon>Eukaryota</taxon>
        <taxon>Metazoa</taxon>
        <taxon>Ecdysozoa</taxon>
        <taxon>Nematoda</taxon>
        <taxon>Chromadorea</taxon>
        <taxon>Rhabditida</taxon>
        <taxon>Spirurina</taxon>
        <taxon>Ascaridomorpha</taxon>
        <taxon>Ascaridoidea</taxon>
        <taxon>Anisakidae</taxon>
        <taxon>Anisakis</taxon>
        <taxon>Anisakis simplex complex</taxon>
    </lineage>
</organism>
<dbReference type="AlphaFoldDB" id="A0A3P6RGA3"/>
<feature type="coiled-coil region" evidence="2">
    <location>
        <begin position="294"/>
        <end position="395"/>
    </location>
</feature>